<reference evidence="6" key="1">
    <citation type="journal article" date="2019" name="Int. J. Syst. Evol. Microbiol.">
        <title>The Global Catalogue of Microorganisms (GCM) 10K type strain sequencing project: providing services to taxonomists for standard genome sequencing and annotation.</title>
        <authorList>
            <consortium name="The Broad Institute Genomics Platform"/>
            <consortium name="The Broad Institute Genome Sequencing Center for Infectious Disease"/>
            <person name="Wu L."/>
            <person name="Ma J."/>
        </authorList>
    </citation>
    <scope>NUCLEOTIDE SEQUENCE [LARGE SCALE GENOMIC DNA]</scope>
    <source>
        <strain evidence="6">CGMCC 1.7656</strain>
    </source>
</reference>
<keyword evidence="6" id="KW-1185">Reference proteome</keyword>
<evidence type="ECO:0000256" key="3">
    <source>
        <dbReference type="ARBA" id="ARBA00023163"/>
    </source>
</evidence>
<evidence type="ECO:0000256" key="2">
    <source>
        <dbReference type="ARBA" id="ARBA00023125"/>
    </source>
</evidence>
<dbReference type="InterPro" id="IPR026282">
    <property type="entry name" value="MJ1563"/>
</dbReference>
<dbReference type="EMBL" id="BMLV01000001">
    <property type="protein sequence ID" value="GGP01626.1"/>
    <property type="molecule type" value="Genomic_DNA"/>
</dbReference>
<dbReference type="Gene3D" id="1.10.10.10">
    <property type="entry name" value="Winged helix-like DNA-binding domain superfamily/Winged helix DNA-binding domain"/>
    <property type="match status" value="1"/>
</dbReference>
<accession>A0ABQ2NFK0</accession>
<dbReference type="InterPro" id="IPR011991">
    <property type="entry name" value="ArsR-like_HTH"/>
</dbReference>
<keyword evidence="3 4" id="KW-0804">Transcription</keyword>
<dbReference type="InterPro" id="IPR036390">
    <property type="entry name" value="WH_DNA-bd_sf"/>
</dbReference>
<dbReference type="InterPro" id="IPR052362">
    <property type="entry name" value="HTH-GbsR_regulator"/>
</dbReference>
<comment type="similarity">
    <text evidence="4">Belongs to the GbsR family.</text>
</comment>
<dbReference type="PANTHER" id="PTHR38465:SF1">
    <property type="entry name" value="HTH-TYPE TRANSCRIPTIONAL REGULATOR MJ1563-RELATED"/>
    <property type="match status" value="1"/>
</dbReference>
<evidence type="ECO:0000313" key="5">
    <source>
        <dbReference type="EMBL" id="GGP01626.1"/>
    </source>
</evidence>
<organism evidence="5 6">
    <name type="scientific">Cloacibacterium rupense</name>
    <dbReference type="NCBI Taxonomy" id="517423"/>
    <lineage>
        <taxon>Bacteria</taxon>
        <taxon>Pseudomonadati</taxon>
        <taxon>Bacteroidota</taxon>
        <taxon>Flavobacteriia</taxon>
        <taxon>Flavobacteriales</taxon>
        <taxon>Weeksellaceae</taxon>
    </lineage>
</organism>
<comment type="caution">
    <text evidence="5">The sequence shown here is derived from an EMBL/GenBank/DDBJ whole genome shotgun (WGS) entry which is preliminary data.</text>
</comment>
<dbReference type="PANTHER" id="PTHR38465">
    <property type="entry name" value="HTH-TYPE TRANSCRIPTIONAL REGULATOR MJ1563-RELATED"/>
    <property type="match status" value="1"/>
</dbReference>
<evidence type="ECO:0000256" key="4">
    <source>
        <dbReference type="PIRNR" id="PIRNR006707"/>
    </source>
</evidence>
<protein>
    <recommendedName>
        <fullName evidence="4">HTH-type transcriptional regulator</fullName>
    </recommendedName>
</protein>
<proteinExistence type="inferred from homology"/>
<dbReference type="InterPro" id="IPR036388">
    <property type="entry name" value="WH-like_DNA-bd_sf"/>
</dbReference>
<evidence type="ECO:0000256" key="1">
    <source>
        <dbReference type="ARBA" id="ARBA00023015"/>
    </source>
</evidence>
<dbReference type="Proteomes" id="UP000620064">
    <property type="component" value="Unassembled WGS sequence"/>
</dbReference>
<dbReference type="CDD" id="cd00090">
    <property type="entry name" value="HTH_ARSR"/>
    <property type="match status" value="1"/>
</dbReference>
<keyword evidence="1 4" id="KW-0805">Transcription regulation</keyword>
<evidence type="ECO:0000313" key="6">
    <source>
        <dbReference type="Proteomes" id="UP000620064"/>
    </source>
</evidence>
<dbReference type="PIRSF" id="PIRSF006707">
    <property type="entry name" value="MJ1563"/>
    <property type="match status" value="1"/>
</dbReference>
<dbReference type="RefSeq" id="WP_229663346.1">
    <property type="nucleotide sequence ID" value="NZ_BMLV01000001.1"/>
</dbReference>
<name>A0ABQ2NFK0_9FLAO</name>
<keyword evidence="2 4" id="KW-0238">DNA-binding</keyword>
<dbReference type="SUPFAM" id="SSF46785">
    <property type="entry name" value="Winged helix' DNA-binding domain"/>
    <property type="match status" value="1"/>
</dbReference>
<gene>
    <name evidence="5" type="ORF">GCM10010992_02760</name>
</gene>
<sequence>MSVYFFNLFSKIIESSGILFIFVKENQSLIMKLEEAKEKYIQTWGTFATNWGINRTMAQVHALLLASDKPLSTDEVMDALQISRGNANMNLRDLMNWGIVRKELVKGERKEYFVADKDVWYLFKQITKERRKREIEPVVSFLEELKNIEDNDSNEAKEFIKLMEDFSSVTQKINNIMDLAIKSDDHWLVGKITNLLK</sequence>